<proteinExistence type="predicted"/>
<protein>
    <submittedName>
        <fullName evidence="1">Uncharacterized protein</fullName>
    </submittedName>
</protein>
<gene>
    <name evidence="1" type="ORF">MOOR_17880</name>
</gene>
<comment type="caution">
    <text evidence="1">The sequence shown here is derived from an EMBL/GenBank/DDBJ whole genome shotgun (WGS) entry which is preliminary data.</text>
</comment>
<dbReference type="EMBL" id="MIHH01000009">
    <property type="protein sequence ID" value="OIQ08640.1"/>
    <property type="molecule type" value="Genomic_DNA"/>
</dbReference>
<evidence type="ECO:0000313" key="2">
    <source>
        <dbReference type="Proteomes" id="UP000182743"/>
    </source>
</evidence>
<dbReference type="AlphaFoldDB" id="A0A1J5JT57"/>
<organism evidence="1 2">
    <name type="scientific">Neomoorella thermoacetica</name>
    <name type="common">Clostridium thermoaceticum</name>
    <dbReference type="NCBI Taxonomy" id="1525"/>
    <lineage>
        <taxon>Bacteria</taxon>
        <taxon>Bacillati</taxon>
        <taxon>Bacillota</taxon>
        <taxon>Clostridia</taxon>
        <taxon>Neomoorellales</taxon>
        <taxon>Neomoorellaceae</taxon>
        <taxon>Neomoorella</taxon>
    </lineage>
</organism>
<accession>A0A1J5JT57</accession>
<sequence length="91" mass="10431">MSQSAAVRFLYLIFLLDQKAKPETLVMRLQKLAGAIKIMSPDEFRHITTWLKYIIKPKMPPSVQVKVDCILDANNPMEVEQMISNLEIALD</sequence>
<reference evidence="1 2" key="1">
    <citation type="submission" date="2016-08" db="EMBL/GenBank/DDBJ databases">
        <title>Genome-based comparison of Moorella thermoacetic strains.</title>
        <authorList>
            <person name="Poehlein A."/>
            <person name="Bengelsdorf F.R."/>
            <person name="Esser C."/>
            <person name="Duerre P."/>
            <person name="Daniel R."/>
        </authorList>
    </citation>
    <scope>NUCLEOTIDE SEQUENCE [LARGE SCALE GENOMIC DNA]</scope>
    <source>
        <strain evidence="1 2">DSM 11768</strain>
    </source>
</reference>
<evidence type="ECO:0000313" key="1">
    <source>
        <dbReference type="EMBL" id="OIQ08640.1"/>
    </source>
</evidence>
<dbReference type="Proteomes" id="UP000182743">
    <property type="component" value="Unassembled WGS sequence"/>
</dbReference>
<name>A0A1J5JT57_NEOTH</name>